<sequence length="1967" mass="215930">MEERMDVEEGEAIEDFDGTDRTDIIAQKIAELLGDAQKEFEGGVYTDKLGSKFGGYGSFLPTELRAPSVLAQAKPAAAAPTTSNSKDKISPGRVGEIRRMEATALVTDASRGGTCSVDKASAGLRLSLPDHAVKSQNLFVGFNGRNEDIQASYPHSQVKETDLNWNAESANTVHCPSALDRGAVSVYLPNENARSKGAASGSIAATGDTSSKTQNSGGDKDFEKMERKKATLITLRIKKDPEGDIRRKNRPIYSGLGLNDSSSLSLEEEQEDETYLSDAYSSPDLSPLTMIQVVVSRLQPKFNLLLSPLPELIGPPTDPKIALLRSVKGSSTALSSAVKGRVVPEDCLEKTDTLTESKVSEGRDKKESLQARPKVRMAEVKSTFVEVVPKAQMEIGKYKKFIQDLNADAHRILHEAAKEYEGMDQVGREAVMDTRDVTWDSSLSRDATEIPVGTLDPSKQESAKKSDAVKKPMKTSKKEKGKVKPKDRAVVCESLEERNERRAPDISISYAKNMRDTNLLVTEKEGQGTVQRKEFYETSKEANIFRKEFPKLHIHDLGAGKADIIVGEEYGKDSTMKSSKVAKEDKDSFQRKDHSPISGMGGSLKDVVRDVKKDTVRKSASTKHHAEKVYRDVSQMKESSKDRFTAIDKEREGKKDPSKKGLKQSAFALEKNAKDFINVAARELELEHVATSSEYHETGMKNFGKDSKYDKLIRKELKTTQEGGMMLKESVTKITEACVAEKNNVEGSFSNMDRYNLGISTTEPVPATSAPPGLLPAGTLVVENWVLCDKCGRWRLLLPEIDPKKLPKKFFCKMLDWLPGMNNCRFEEDETSNAVYAYLGIPNPKFTQLNALATQPQLSSLPPASSLPAPFSSLNSSIVTEKTQETKRTIVSKAASNKKSLAGKLPLGLSKSSSFSKKGESGSTKSKKLNDVEHVSQDRDQAYPDLKVHGDDENSLSLLKTKRKQVKTSSAEELEGVPALKKTKMEEASNCYSLGTHSRSRENMAHHHDYEVEGHFHDKLGLPSKSSSKITTYCQEFKKTESSAALPNTRKHQKEGTPDGGVEHKRSCQSKTLEEQPIDNSLSNAGRTNGEKYTSKVGDTKVDRKFKVRLKRDEDIQKGGKRRLEDEVSNSPFHNEKRMKHTNADGTNSRQNKGELRERQELGTRAPAPLGKERLPVNALQEQEQPKGMKNTEKSLAVGAFKEASEIGRTYLRDNGPESFLRGTPSKVANISDEAAARKRRRQRSLSPLPSSSSQVSSPESSTRKSKGPLSPVESTVSSPPVKVSKADESAIGKRSLRKDENHVTSNSSGPTYFVTHSCSPSLRKPINHETDNHCDTSGPGKQKLRSQDGDFRFSDEVSDYRPDSGRELNNVRSSGANPALVDGRGSWNSDHNNFLQDEWNDHRGPRGLLETKSHDTNNKCNNGQGLERDGAEKSRERDGRNGRYDRHDKDFNKDRDFHDGIRDKRMSETGCDGWEDKFAKQKKVRDTRGRVSLGGSHPDTQFEVNRLAGMKTGILPGHLDRFACSDGRDRHKDATCDIKQETRVKDMEGVGKESYLRPEQEDALHTTHEKDLPERYEKIEGLHWKEGKMGSASQVATSPKVVSVEKLVGARTGSKEGEAVVVRNAEDSNLLSNSDSRIRVEQEKHAGITVSGAKLKNLNDVSLAQSGENLTQGREPSKGVDEIAGSRGTGPRRMSPVNGHMLREADVGGASNMKGQPAHQASALIKEAKSLKHTADRLQGSEAIRGDLYLHAALKFLQGAAILESSQDGGAKHLEIQALYSDTAKLCEYCATVYAKDTQATALALKCAAVARMRVLRVKNPSTTRTLAEIQATMQLANPSPLGESPSSSSASDVDNLNNQAVPHDKLQATNTAKEVSSPSLQASAMSGIPASARHHPNITRVLRDAAEMCAAVEAWMKADLAIAAAKVTYSDASFGDIIKRVGEIGFSDVAVLVRLVNSALEALRR</sequence>
<keyword evidence="2" id="KW-1185">Reference proteome</keyword>
<dbReference type="EMBL" id="CM055098">
    <property type="protein sequence ID" value="KAJ7548314.1"/>
    <property type="molecule type" value="Genomic_DNA"/>
</dbReference>
<accession>A0ACC2D214</accession>
<protein>
    <submittedName>
        <fullName evidence="1">Uncharacterized protein</fullName>
    </submittedName>
</protein>
<name>A0ACC2D214_DIPCM</name>
<dbReference type="Proteomes" id="UP001162992">
    <property type="component" value="Chromosome 7"/>
</dbReference>
<organism evidence="1 2">
    <name type="scientific">Diphasiastrum complanatum</name>
    <name type="common">Issler's clubmoss</name>
    <name type="synonym">Lycopodium complanatum</name>
    <dbReference type="NCBI Taxonomy" id="34168"/>
    <lineage>
        <taxon>Eukaryota</taxon>
        <taxon>Viridiplantae</taxon>
        <taxon>Streptophyta</taxon>
        <taxon>Embryophyta</taxon>
        <taxon>Tracheophyta</taxon>
        <taxon>Lycopodiopsida</taxon>
        <taxon>Lycopodiales</taxon>
        <taxon>Lycopodiaceae</taxon>
        <taxon>Lycopodioideae</taxon>
        <taxon>Diphasiastrum</taxon>
    </lineage>
</organism>
<reference evidence="2" key="1">
    <citation type="journal article" date="2024" name="Proc. Natl. Acad. Sci. U.S.A.">
        <title>Extraordinary preservation of gene collinearity over three hundred million years revealed in homosporous lycophytes.</title>
        <authorList>
            <person name="Li C."/>
            <person name="Wickell D."/>
            <person name="Kuo L.Y."/>
            <person name="Chen X."/>
            <person name="Nie B."/>
            <person name="Liao X."/>
            <person name="Peng D."/>
            <person name="Ji J."/>
            <person name="Jenkins J."/>
            <person name="Williams M."/>
            <person name="Shu S."/>
            <person name="Plott C."/>
            <person name="Barry K."/>
            <person name="Rajasekar S."/>
            <person name="Grimwood J."/>
            <person name="Han X."/>
            <person name="Sun S."/>
            <person name="Hou Z."/>
            <person name="He W."/>
            <person name="Dai G."/>
            <person name="Sun C."/>
            <person name="Schmutz J."/>
            <person name="Leebens-Mack J.H."/>
            <person name="Li F.W."/>
            <person name="Wang L."/>
        </authorList>
    </citation>
    <scope>NUCLEOTIDE SEQUENCE [LARGE SCALE GENOMIC DNA]</scope>
    <source>
        <strain evidence="2">cv. PW_Plant_1</strain>
    </source>
</reference>
<evidence type="ECO:0000313" key="1">
    <source>
        <dbReference type="EMBL" id="KAJ7548314.1"/>
    </source>
</evidence>
<comment type="caution">
    <text evidence="1">The sequence shown here is derived from an EMBL/GenBank/DDBJ whole genome shotgun (WGS) entry which is preliminary data.</text>
</comment>
<gene>
    <name evidence="1" type="ORF">O6H91_07G006900</name>
</gene>
<proteinExistence type="predicted"/>
<evidence type="ECO:0000313" key="2">
    <source>
        <dbReference type="Proteomes" id="UP001162992"/>
    </source>
</evidence>